<protein>
    <recommendedName>
        <fullName evidence="3">Apea-like HEPN domain-containing protein</fullName>
    </recommendedName>
</protein>
<comment type="caution">
    <text evidence="1">The sequence shown here is derived from an EMBL/GenBank/DDBJ whole genome shotgun (WGS) entry which is preliminary data.</text>
</comment>
<name>A0ABT5TSU1_9GAMM</name>
<reference evidence="1 2" key="1">
    <citation type="submission" date="2023-02" db="EMBL/GenBank/DDBJ databases">
        <title>Genome sequence of Shewanella metallivivens ER-Te-42B-Light, sp. nov., enriched from sulfide tube worms (Riftia pachyptila) isolated from Explorer Ridge in the Pacific Ocean.</title>
        <authorList>
            <person name="Maltman C."/>
            <person name="Kuzyk S.B."/>
            <person name="Kyndt J.A."/>
            <person name="Yurkov V."/>
        </authorList>
    </citation>
    <scope>NUCLEOTIDE SEQUENCE [LARGE SCALE GENOMIC DNA]</scope>
    <source>
        <strain evidence="1 2">ER-Te-42B-Light</strain>
    </source>
</reference>
<sequence>MRQSLWMISNVGKLDATYERSVLINGELIELYFTNFENSHQIPEPIADWIENKIVRTSMWIPLNLPSPMDCCFIFTKNKCSEENQEQISQIISLCLSLILPPPVLISRPGQYIENAAIVNPSWNYIPNPNRVINKIIGKTEINSIVELISRFGEKKKARYPYFHEILKLSSINDVLIETLSLWAFIEGFWNVPNRKSDLSGSFMNMLTTDRFPGTRNKSPQVKALKQQIMVQNEMLGAQDFSNLRNIIAHGTYLKLEDTWTTEQWNAIYSQRDLLLHTVLIALSEYNLRNA</sequence>
<evidence type="ECO:0000313" key="2">
    <source>
        <dbReference type="Proteomes" id="UP001213691"/>
    </source>
</evidence>
<evidence type="ECO:0008006" key="3">
    <source>
        <dbReference type="Google" id="ProtNLM"/>
    </source>
</evidence>
<organism evidence="1 2">
    <name type="scientific">Shewanella metallivivens</name>
    <dbReference type="NCBI Taxonomy" id="2872342"/>
    <lineage>
        <taxon>Bacteria</taxon>
        <taxon>Pseudomonadati</taxon>
        <taxon>Pseudomonadota</taxon>
        <taxon>Gammaproteobacteria</taxon>
        <taxon>Alteromonadales</taxon>
        <taxon>Shewanellaceae</taxon>
        <taxon>Shewanella</taxon>
    </lineage>
</organism>
<dbReference type="RefSeq" id="WP_238107823.1">
    <property type="nucleotide sequence ID" value="NZ_JAQQPZ010000013.1"/>
</dbReference>
<keyword evidence="2" id="KW-1185">Reference proteome</keyword>
<evidence type="ECO:0000313" key="1">
    <source>
        <dbReference type="EMBL" id="MDD8060765.1"/>
    </source>
</evidence>
<dbReference type="Proteomes" id="UP001213691">
    <property type="component" value="Unassembled WGS sequence"/>
</dbReference>
<gene>
    <name evidence="1" type="ORF">PQR79_16985</name>
</gene>
<dbReference type="EMBL" id="JAQQPZ010000013">
    <property type="protein sequence ID" value="MDD8060765.1"/>
    <property type="molecule type" value="Genomic_DNA"/>
</dbReference>
<proteinExistence type="predicted"/>
<accession>A0ABT5TSU1</accession>